<keyword evidence="1" id="KW-0614">Plasmid</keyword>
<proteinExistence type="predicted"/>
<evidence type="ECO:0000313" key="1">
    <source>
        <dbReference type="EMBL" id="QOW02010.1"/>
    </source>
</evidence>
<gene>
    <name evidence="1" type="ORF">INP59_26930</name>
</gene>
<geneLocation type="plasmid" evidence="1 2">
    <name>pSID</name>
</geneLocation>
<evidence type="ECO:0000313" key="2">
    <source>
        <dbReference type="Proteomes" id="UP000593818"/>
    </source>
</evidence>
<reference evidence="1 2" key="1">
    <citation type="submission" date="2020-10" db="EMBL/GenBank/DDBJ databases">
        <title>Whole genome sequence of oil-degrading bacteria Rhodococcus pyridinivorans strain 5Ap.</title>
        <authorList>
            <person name="Akhremchuk A.E."/>
            <person name="Valentovich L.N."/>
            <person name="Charniauskaya M.I."/>
            <person name="Bukliarevich H.A."/>
            <person name="Titok M.A."/>
        </authorList>
    </citation>
    <scope>NUCLEOTIDE SEQUENCE [LARGE SCALE GENOMIC DNA]</scope>
    <source>
        <strain evidence="1 2">5Ap</strain>
        <plasmid evidence="1 2">pSID</plasmid>
    </source>
</reference>
<dbReference type="AlphaFoldDB" id="A0A7M2XW64"/>
<dbReference type="EMBL" id="CP063453">
    <property type="protein sequence ID" value="QOW02010.1"/>
    <property type="molecule type" value="Genomic_DNA"/>
</dbReference>
<dbReference type="RefSeq" id="WP_138846021.1">
    <property type="nucleotide sequence ID" value="NZ_CP040720.1"/>
</dbReference>
<name>A0A7M2XW64_9NOCA</name>
<protein>
    <submittedName>
        <fullName evidence="1">Uncharacterized protein</fullName>
    </submittedName>
</protein>
<keyword evidence="2" id="KW-1185">Reference proteome</keyword>
<organism evidence="1 2">
    <name type="scientific">Rhodococcus pyridinivorans</name>
    <dbReference type="NCBI Taxonomy" id="103816"/>
    <lineage>
        <taxon>Bacteria</taxon>
        <taxon>Bacillati</taxon>
        <taxon>Actinomycetota</taxon>
        <taxon>Actinomycetes</taxon>
        <taxon>Mycobacteriales</taxon>
        <taxon>Nocardiaceae</taxon>
        <taxon>Rhodococcus</taxon>
    </lineage>
</organism>
<dbReference type="GeneID" id="86868720"/>
<dbReference type="Proteomes" id="UP000593818">
    <property type="component" value="Plasmid pSID"/>
</dbReference>
<sequence length="88" mass="10519">MFVSASAASQSFPPGIRGWEHMPYGYRRWNGTVWAPAWVDRYNQQLDLIRRLFEAGYDVEHHVEDWYRMLTEFDLLGKELDARERVAR</sequence>
<accession>A0A7M2XW64</accession>